<accession>A0ABD0LK30</accession>
<evidence type="ECO:0000256" key="1">
    <source>
        <dbReference type="SAM" id="MobiDB-lite"/>
    </source>
</evidence>
<reference evidence="2 3" key="1">
    <citation type="journal article" date="2023" name="Sci. Data">
        <title>Genome assembly of the Korean intertidal mud-creeper Batillaria attramentaria.</title>
        <authorList>
            <person name="Patra A.K."/>
            <person name="Ho P.T."/>
            <person name="Jun S."/>
            <person name="Lee S.J."/>
            <person name="Kim Y."/>
            <person name="Won Y.J."/>
        </authorList>
    </citation>
    <scope>NUCLEOTIDE SEQUENCE [LARGE SCALE GENOMIC DNA]</scope>
    <source>
        <strain evidence="2">Wonlab-2016</strain>
    </source>
</reference>
<evidence type="ECO:0000313" key="2">
    <source>
        <dbReference type="EMBL" id="KAK7499879.1"/>
    </source>
</evidence>
<dbReference type="AlphaFoldDB" id="A0ABD0LK30"/>
<gene>
    <name evidence="2" type="ORF">BaRGS_00008970</name>
</gene>
<sequence length="96" mass="10667">MESGLSRDTQLDARMRGKRILFIGVNDDSKDFILDMIVRLGFEPQFLFVVRSPVLPLARSQQGEDGESHEGNAEQDPVTQTPFSWAVLQNSNAACA</sequence>
<proteinExistence type="predicted"/>
<feature type="region of interest" description="Disordered" evidence="1">
    <location>
        <begin position="59"/>
        <end position="81"/>
    </location>
</feature>
<dbReference type="EMBL" id="JACVVK020000041">
    <property type="protein sequence ID" value="KAK7499879.1"/>
    <property type="molecule type" value="Genomic_DNA"/>
</dbReference>
<dbReference type="Proteomes" id="UP001519460">
    <property type="component" value="Unassembled WGS sequence"/>
</dbReference>
<protein>
    <submittedName>
        <fullName evidence="2">Uncharacterized protein</fullName>
    </submittedName>
</protein>
<comment type="caution">
    <text evidence="2">The sequence shown here is derived from an EMBL/GenBank/DDBJ whole genome shotgun (WGS) entry which is preliminary data.</text>
</comment>
<evidence type="ECO:0000313" key="3">
    <source>
        <dbReference type="Proteomes" id="UP001519460"/>
    </source>
</evidence>
<keyword evidence="3" id="KW-1185">Reference proteome</keyword>
<organism evidence="2 3">
    <name type="scientific">Batillaria attramentaria</name>
    <dbReference type="NCBI Taxonomy" id="370345"/>
    <lineage>
        <taxon>Eukaryota</taxon>
        <taxon>Metazoa</taxon>
        <taxon>Spiralia</taxon>
        <taxon>Lophotrochozoa</taxon>
        <taxon>Mollusca</taxon>
        <taxon>Gastropoda</taxon>
        <taxon>Caenogastropoda</taxon>
        <taxon>Sorbeoconcha</taxon>
        <taxon>Cerithioidea</taxon>
        <taxon>Batillariidae</taxon>
        <taxon>Batillaria</taxon>
    </lineage>
</organism>
<name>A0ABD0LK30_9CAEN</name>